<feature type="region of interest" description="Disordered" evidence="1">
    <location>
        <begin position="57"/>
        <end position="83"/>
    </location>
</feature>
<proteinExistence type="predicted"/>
<dbReference type="AlphaFoldDB" id="A0A0B1SCS9"/>
<dbReference type="OrthoDB" id="5855386at2759"/>
<gene>
    <name evidence="2" type="ORF">OESDEN_18957</name>
</gene>
<accession>A0A0B1SCS9</accession>
<reference evidence="2 3" key="1">
    <citation type="submission" date="2014-03" db="EMBL/GenBank/DDBJ databases">
        <title>Draft genome of the hookworm Oesophagostomum dentatum.</title>
        <authorList>
            <person name="Mitreva M."/>
        </authorList>
    </citation>
    <scope>NUCLEOTIDE SEQUENCE [LARGE SCALE GENOMIC DNA]</scope>
    <source>
        <strain evidence="2 3">OD-Hann</strain>
    </source>
</reference>
<protein>
    <submittedName>
        <fullName evidence="2">Uncharacterized protein</fullName>
    </submittedName>
</protein>
<sequence>MSTTARFPLFHPLSRRLHLLVLCMVGLFNSTYMNVNLAITMTCMVNSTAIALADEATRPGDRSNNTTSWLEDASEPAGSCSSDGGTRTVLDYGVITFCYFSNCKLKWDAEMRSYALTLKCLYARV</sequence>
<name>A0A0B1SCS9_OESDE</name>
<keyword evidence="3" id="KW-1185">Reference proteome</keyword>
<dbReference type="EMBL" id="KN590768">
    <property type="protein sequence ID" value="KHJ81357.1"/>
    <property type="molecule type" value="Genomic_DNA"/>
</dbReference>
<dbReference type="Proteomes" id="UP000053660">
    <property type="component" value="Unassembled WGS sequence"/>
</dbReference>
<evidence type="ECO:0000256" key="1">
    <source>
        <dbReference type="SAM" id="MobiDB-lite"/>
    </source>
</evidence>
<evidence type="ECO:0000313" key="3">
    <source>
        <dbReference type="Proteomes" id="UP000053660"/>
    </source>
</evidence>
<organism evidence="2 3">
    <name type="scientific">Oesophagostomum dentatum</name>
    <name type="common">Nodular worm</name>
    <dbReference type="NCBI Taxonomy" id="61180"/>
    <lineage>
        <taxon>Eukaryota</taxon>
        <taxon>Metazoa</taxon>
        <taxon>Ecdysozoa</taxon>
        <taxon>Nematoda</taxon>
        <taxon>Chromadorea</taxon>
        <taxon>Rhabditida</taxon>
        <taxon>Rhabditina</taxon>
        <taxon>Rhabditomorpha</taxon>
        <taxon>Strongyloidea</taxon>
        <taxon>Strongylidae</taxon>
        <taxon>Oesophagostomum</taxon>
    </lineage>
</organism>
<evidence type="ECO:0000313" key="2">
    <source>
        <dbReference type="EMBL" id="KHJ81357.1"/>
    </source>
</evidence>